<protein>
    <recommendedName>
        <fullName evidence="4">Transmembrane protein</fullName>
    </recommendedName>
</protein>
<feature type="transmembrane region" description="Helical" evidence="1">
    <location>
        <begin position="109"/>
        <end position="130"/>
    </location>
</feature>
<keyword evidence="1" id="KW-1133">Transmembrane helix</keyword>
<organism evidence="2 3">
    <name type="scientific">Brassica carinata</name>
    <name type="common">Ethiopian mustard</name>
    <name type="synonym">Abyssinian cabbage</name>
    <dbReference type="NCBI Taxonomy" id="52824"/>
    <lineage>
        <taxon>Eukaryota</taxon>
        <taxon>Viridiplantae</taxon>
        <taxon>Streptophyta</taxon>
        <taxon>Embryophyta</taxon>
        <taxon>Tracheophyta</taxon>
        <taxon>Spermatophyta</taxon>
        <taxon>Magnoliopsida</taxon>
        <taxon>eudicotyledons</taxon>
        <taxon>Gunneridae</taxon>
        <taxon>Pentapetalae</taxon>
        <taxon>rosids</taxon>
        <taxon>malvids</taxon>
        <taxon>Brassicales</taxon>
        <taxon>Brassicaceae</taxon>
        <taxon>Brassiceae</taxon>
        <taxon>Brassica</taxon>
    </lineage>
</organism>
<dbReference type="EMBL" id="JAAMPC010000010">
    <property type="protein sequence ID" value="KAG2290308.1"/>
    <property type="molecule type" value="Genomic_DNA"/>
</dbReference>
<reference evidence="2 3" key="1">
    <citation type="submission" date="2020-02" db="EMBL/GenBank/DDBJ databases">
        <authorList>
            <person name="Ma Q."/>
            <person name="Huang Y."/>
            <person name="Song X."/>
            <person name="Pei D."/>
        </authorList>
    </citation>
    <scope>NUCLEOTIDE SEQUENCE [LARGE SCALE GENOMIC DNA]</scope>
    <source>
        <strain evidence="2">Sxm20200214</strain>
        <tissue evidence="2">Leaf</tissue>
    </source>
</reference>
<feature type="transmembrane region" description="Helical" evidence="1">
    <location>
        <begin position="28"/>
        <end position="53"/>
    </location>
</feature>
<keyword evidence="1" id="KW-0812">Transmembrane</keyword>
<dbReference type="OrthoDB" id="10296738at2759"/>
<proteinExistence type="predicted"/>
<keyword evidence="3" id="KW-1185">Reference proteome</keyword>
<gene>
    <name evidence="2" type="ORF">Bca52824_049912</name>
</gene>
<accession>A0A8X7RLR9</accession>
<evidence type="ECO:0000313" key="3">
    <source>
        <dbReference type="Proteomes" id="UP000886595"/>
    </source>
</evidence>
<evidence type="ECO:0000256" key="1">
    <source>
        <dbReference type="SAM" id="Phobius"/>
    </source>
</evidence>
<dbReference type="AlphaFoldDB" id="A0A8X7RLR9"/>
<keyword evidence="1" id="KW-0472">Membrane</keyword>
<name>A0A8X7RLR9_BRACI</name>
<sequence length="182" mass="19621">MDGSDDSGVGFCSLLLGWRSEACWTFRLSIWSLVCSFGLLCAFEVLSGLRIALSLCLGYFSNSEFVFWCAVCKTYPALMWVATSSIRFGEAVPSGFAVVLRFRLSSPCSVFVGGLETVLFGGFLVVTVWVSHSCSKELSSVLGGAKFPPELVFGKFDCQPSSSSTARVEIRLLVVSLAEACS</sequence>
<evidence type="ECO:0008006" key="4">
    <source>
        <dbReference type="Google" id="ProtNLM"/>
    </source>
</evidence>
<evidence type="ECO:0000313" key="2">
    <source>
        <dbReference type="EMBL" id="KAG2290308.1"/>
    </source>
</evidence>
<comment type="caution">
    <text evidence="2">The sequence shown here is derived from an EMBL/GenBank/DDBJ whole genome shotgun (WGS) entry which is preliminary data.</text>
</comment>
<dbReference type="Proteomes" id="UP000886595">
    <property type="component" value="Unassembled WGS sequence"/>
</dbReference>